<keyword evidence="5" id="KW-1185">Reference proteome</keyword>
<dbReference type="InterPro" id="IPR002545">
    <property type="entry name" value="CheW-lke_dom"/>
</dbReference>
<dbReference type="EMBL" id="FQZR01000002">
    <property type="protein sequence ID" value="SHI51416.1"/>
    <property type="molecule type" value="Genomic_DNA"/>
</dbReference>
<dbReference type="Gene3D" id="2.30.30.40">
    <property type="entry name" value="SH3 Domains"/>
    <property type="match status" value="1"/>
</dbReference>
<evidence type="ECO:0000313" key="2">
    <source>
        <dbReference type="EMBL" id="MEZ6853317.1"/>
    </source>
</evidence>
<dbReference type="GO" id="GO:0005829">
    <property type="term" value="C:cytosol"/>
    <property type="evidence" value="ECO:0007669"/>
    <property type="project" value="TreeGrafter"/>
</dbReference>
<dbReference type="Gene3D" id="2.40.50.180">
    <property type="entry name" value="CheA-289, Domain 4"/>
    <property type="match status" value="1"/>
</dbReference>
<reference evidence="2 5" key="2">
    <citation type="submission" date="2024-07" db="EMBL/GenBank/DDBJ databases">
        <title>Active virus-host system and metabolic interactions in a Lokiarchaeon culture.</title>
        <authorList>
            <person name="Ponce Toledo R.I."/>
            <person name="Rodrigues Oliveira T."/>
            <person name="Schleper C."/>
        </authorList>
    </citation>
    <scope>NUCLEOTIDE SEQUENCE [LARGE SCALE GENOMIC DNA]</scope>
    <source>
        <strain evidence="2 5">B35</strain>
    </source>
</reference>
<evidence type="ECO:0000313" key="5">
    <source>
        <dbReference type="Proteomes" id="UP001568358"/>
    </source>
</evidence>
<dbReference type="GO" id="GO:0007165">
    <property type="term" value="P:signal transduction"/>
    <property type="evidence" value="ECO:0007669"/>
    <property type="project" value="InterPro"/>
</dbReference>
<dbReference type="PROSITE" id="PS50851">
    <property type="entry name" value="CHEW"/>
    <property type="match status" value="1"/>
</dbReference>
<evidence type="ECO:0000313" key="3">
    <source>
        <dbReference type="EMBL" id="SHI51416.1"/>
    </source>
</evidence>
<name>A0A8G2F7R9_9BACT</name>
<dbReference type="AlphaFoldDB" id="A0A8G2F7R9"/>
<evidence type="ECO:0000259" key="1">
    <source>
        <dbReference type="PROSITE" id="PS50851"/>
    </source>
</evidence>
<dbReference type="EMBL" id="JBFSOO010000004">
    <property type="protein sequence ID" value="MEZ6853317.1"/>
    <property type="molecule type" value="Genomic_DNA"/>
</dbReference>
<dbReference type="SMART" id="SM00260">
    <property type="entry name" value="CheW"/>
    <property type="match status" value="1"/>
</dbReference>
<dbReference type="SUPFAM" id="SSF50341">
    <property type="entry name" value="CheW-like"/>
    <property type="match status" value="1"/>
</dbReference>
<dbReference type="RefSeq" id="WP_020001319.1">
    <property type="nucleotide sequence ID" value="NZ_CP192217.1"/>
</dbReference>
<dbReference type="Proteomes" id="UP000184001">
    <property type="component" value="Unassembled WGS sequence"/>
</dbReference>
<accession>A0A8G2F7R9</accession>
<sequence length="317" mass="34429">MVKTPEEYFEDHLFDVVQAEPANSFTAAEAAFMSKYLGVNETEALERLGLNKSVEPECVLSAVGSDYESTADVNSFSTVTLTAPAGQPVQKLNAPSTLNVDNADSLPAEKKAPVSEIAVAEPVRNDVADDASASFTDDSFGADTQAPVTEEENWLGTGIEREPDLLEQLRNETELQMVSFFLGKQEFTVPISAVQEVIRCLPATKLPVAPPFVTGVINLRGIVTPIIQLRELLGIAGSEEEGQSDRFIVVCKRHGLQFGLVIDTVHTMYRVPQESIDWAVESHLGIAVQYIFGLMKSDDMLIGIISVDNIVEAILEG</sequence>
<comment type="caution">
    <text evidence="3">The sequence shown here is derived from an EMBL/GenBank/DDBJ whole genome shotgun (WGS) entry which is preliminary data.</text>
</comment>
<dbReference type="InterPro" id="IPR039315">
    <property type="entry name" value="CheW"/>
</dbReference>
<dbReference type="Pfam" id="PF01584">
    <property type="entry name" value="CheW"/>
    <property type="match status" value="1"/>
</dbReference>
<reference evidence="3 4" key="1">
    <citation type="submission" date="2016-11" db="EMBL/GenBank/DDBJ databases">
        <authorList>
            <person name="Varghese N."/>
            <person name="Submissions S."/>
        </authorList>
    </citation>
    <scope>NUCLEOTIDE SEQUENCE [LARGE SCALE GENOMIC DNA]</scope>
    <source>
        <strain evidence="3 4">DSM 17919</strain>
    </source>
</reference>
<dbReference type="PANTHER" id="PTHR22617">
    <property type="entry name" value="CHEMOTAXIS SENSOR HISTIDINE KINASE-RELATED"/>
    <property type="match status" value="1"/>
</dbReference>
<dbReference type="Proteomes" id="UP001568358">
    <property type="component" value="Unassembled WGS sequence"/>
</dbReference>
<feature type="domain" description="CheW-like" evidence="1">
    <location>
        <begin position="174"/>
        <end position="316"/>
    </location>
</feature>
<gene>
    <name evidence="2" type="ORF">AB2Z07_07235</name>
    <name evidence="3" type="ORF">SAMN05660830_00179</name>
</gene>
<evidence type="ECO:0000313" key="4">
    <source>
        <dbReference type="Proteomes" id="UP000184001"/>
    </source>
</evidence>
<dbReference type="PANTHER" id="PTHR22617:SF23">
    <property type="entry name" value="CHEMOTAXIS PROTEIN CHEW"/>
    <property type="match status" value="1"/>
</dbReference>
<organism evidence="3 4">
    <name type="scientific">Halodesulfovibrio aestuarii</name>
    <dbReference type="NCBI Taxonomy" id="126333"/>
    <lineage>
        <taxon>Bacteria</taxon>
        <taxon>Pseudomonadati</taxon>
        <taxon>Thermodesulfobacteriota</taxon>
        <taxon>Desulfovibrionia</taxon>
        <taxon>Desulfovibrionales</taxon>
        <taxon>Desulfovibrionaceae</taxon>
        <taxon>Halodesulfovibrio</taxon>
    </lineage>
</organism>
<proteinExistence type="predicted"/>
<dbReference type="InterPro" id="IPR036061">
    <property type="entry name" value="CheW-like_dom_sf"/>
</dbReference>
<protein>
    <submittedName>
        <fullName evidence="3">CheW-like domain-containing protein</fullName>
    </submittedName>
    <submittedName>
        <fullName evidence="2">Chemotaxis protein CheW</fullName>
    </submittedName>
</protein>
<dbReference type="GO" id="GO:0006935">
    <property type="term" value="P:chemotaxis"/>
    <property type="evidence" value="ECO:0007669"/>
    <property type="project" value="InterPro"/>
</dbReference>